<dbReference type="Proteomes" id="UP000002028">
    <property type="component" value="Chromosome"/>
</dbReference>
<dbReference type="KEGG" id="sli:Slin_0493"/>
<reference evidence="1 2" key="1">
    <citation type="journal article" date="2010" name="Stand. Genomic Sci.">
        <title>Complete genome sequence of Spirosoma linguale type strain (1).</title>
        <authorList>
            <person name="Lail K."/>
            <person name="Sikorski J."/>
            <person name="Saunders E."/>
            <person name="Lapidus A."/>
            <person name="Glavina Del Rio T."/>
            <person name="Copeland A."/>
            <person name="Tice H."/>
            <person name="Cheng J.-F."/>
            <person name="Lucas S."/>
            <person name="Nolan M."/>
            <person name="Bruce D."/>
            <person name="Goodwin L."/>
            <person name="Pitluck S."/>
            <person name="Ivanova N."/>
            <person name="Mavromatis K."/>
            <person name="Ovchinnikova G."/>
            <person name="Pati A."/>
            <person name="Chen A."/>
            <person name="Palaniappan K."/>
            <person name="Land M."/>
            <person name="Hauser L."/>
            <person name="Chang Y.-J."/>
            <person name="Jeffries C.D."/>
            <person name="Chain P."/>
            <person name="Brettin T."/>
            <person name="Detter J.C."/>
            <person name="Schuetze A."/>
            <person name="Rohde M."/>
            <person name="Tindall B.J."/>
            <person name="Goeker M."/>
            <person name="Bristow J."/>
            <person name="Eisen J.A."/>
            <person name="Markowitz V."/>
            <person name="Hugenholtz P."/>
            <person name="Kyrpides N.C."/>
            <person name="Klenk H.-P."/>
            <person name="Chen F."/>
        </authorList>
    </citation>
    <scope>NUCLEOTIDE SEQUENCE [LARGE SCALE GENOMIC DNA]</scope>
    <source>
        <strain evidence="2">ATCC 33905 / DSM 74 / LMG 10896 / Claus 1</strain>
    </source>
</reference>
<protein>
    <submittedName>
        <fullName evidence="1">Uncharacterized protein</fullName>
    </submittedName>
</protein>
<dbReference type="AlphaFoldDB" id="D2QF80"/>
<dbReference type="STRING" id="504472.Slin_0493"/>
<proteinExistence type="predicted"/>
<keyword evidence="2" id="KW-1185">Reference proteome</keyword>
<accession>D2QF80</accession>
<name>D2QF80_SPILD</name>
<dbReference type="HOGENOM" id="CLU_3066357_0_0_10"/>
<dbReference type="EMBL" id="CP001769">
    <property type="protein sequence ID" value="ADB36557.1"/>
    <property type="molecule type" value="Genomic_DNA"/>
</dbReference>
<organism evidence="1 2">
    <name type="scientific">Spirosoma linguale (strain ATCC 33905 / DSM 74 / LMG 10896 / Claus 1)</name>
    <dbReference type="NCBI Taxonomy" id="504472"/>
    <lineage>
        <taxon>Bacteria</taxon>
        <taxon>Pseudomonadati</taxon>
        <taxon>Bacteroidota</taxon>
        <taxon>Cytophagia</taxon>
        <taxon>Cytophagales</taxon>
        <taxon>Cytophagaceae</taxon>
        <taxon>Spirosoma</taxon>
    </lineage>
</organism>
<sequence>MYFNLVTRLKSFTFRLTTVKLNANAVAVMTESGNLYFSFPSDKDCLINNPFIS</sequence>
<evidence type="ECO:0000313" key="1">
    <source>
        <dbReference type="EMBL" id="ADB36557.1"/>
    </source>
</evidence>
<evidence type="ECO:0000313" key="2">
    <source>
        <dbReference type="Proteomes" id="UP000002028"/>
    </source>
</evidence>
<gene>
    <name evidence="1" type="ordered locus">Slin_0493</name>
</gene>